<evidence type="ECO:0000256" key="4">
    <source>
        <dbReference type="ARBA" id="ARBA00022574"/>
    </source>
</evidence>
<dbReference type="OrthoDB" id="21128at2759"/>
<dbReference type="EMBL" id="KQ087204">
    <property type="protein sequence ID" value="KLT42503.1"/>
    <property type="molecule type" value="Genomic_DNA"/>
</dbReference>
<keyword evidence="8" id="KW-1185">Reference proteome</keyword>
<feature type="compositionally biased region" description="Basic and acidic residues" evidence="6">
    <location>
        <begin position="725"/>
        <end position="735"/>
    </location>
</feature>
<dbReference type="AlphaFoldDB" id="A0A0J0XN57"/>
<organism evidence="7 8">
    <name type="scientific">Cutaneotrichosporon oleaginosum</name>
    <dbReference type="NCBI Taxonomy" id="879819"/>
    <lineage>
        <taxon>Eukaryota</taxon>
        <taxon>Fungi</taxon>
        <taxon>Dikarya</taxon>
        <taxon>Basidiomycota</taxon>
        <taxon>Agaricomycotina</taxon>
        <taxon>Tremellomycetes</taxon>
        <taxon>Trichosporonales</taxon>
        <taxon>Trichosporonaceae</taxon>
        <taxon>Cutaneotrichosporon</taxon>
    </lineage>
</organism>
<feature type="compositionally biased region" description="Low complexity" evidence="6">
    <location>
        <begin position="715"/>
        <end position="724"/>
    </location>
</feature>
<feature type="compositionally biased region" description="Pro residues" evidence="6">
    <location>
        <begin position="182"/>
        <end position="192"/>
    </location>
</feature>
<comment type="similarity">
    <text evidence="2">Belongs to the WD repeat EDC4 family.</text>
</comment>
<feature type="region of interest" description="Disordered" evidence="6">
    <location>
        <begin position="713"/>
        <end position="796"/>
    </location>
</feature>
<accession>A0A0J0XN57</accession>
<dbReference type="InterPro" id="IPR045152">
    <property type="entry name" value="EDC4-like"/>
</dbReference>
<evidence type="ECO:0000313" key="8">
    <source>
        <dbReference type="Proteomes" id="UP000053611"/>
    </source>
</evidence>
<dbReference type="GO" id="GO:0000932">
    <property type="term" value="C:P-body"/>
    <property type="evidence" value="ECO:0007669"/>
    <property type="project" value="UniProtKB-SubCell"/>
</dbReference>
<feature type="compositionally biased region" description="Low complexity" evidence="6">
    <location>
        <begin position="249"/>
        <end position="266"/>
    </location>
</feature>
<proteinExistence type="inferred from homology"/>
<feature type="compositionally biased region" description="Polar residues" evidence="6">
    <location>
        <begin position="73"/>
        <end position="105"/>
    </location>
</feature>
<dbReference type="InterPro" id="IPR044938">
    <property type="entry name" value="EDC4_C_sf"/>
</dbReference>
<keyword evidence="3" id="KW-0963">Cytoplasm</keyword>
<keyword evidence="5" id="KW-0677">Repeat</keyword>
<evidence type="ECO:0000256" key="2">
    <source>
        <dbReference type="ARBA" id="ARBA00009639"/>
    </source>
</evidence>
<dbReference type="PANTHER" id="PTHR15598:SF5">
    <property type="entry name" value="ENHANCER OF MRNA-DECAPPING PROTEIN 4"/>
    <property type="match status" value="1"/>
</dbReference>
<dbReference type="Proteomes" id="UP000053611">
    <property type="component" value="Unassembled WGS sequence"/>
</dbReference>
<dbReference type="GO" id="GO:0031087">
    <property type="term" value="P:deadenylation-independent decapping of nuclear-transcribed mRNA"/>
    <property type="evidence" value="ECO:0007669"/>
    <property type="project" value="InterPro"/>
</dbReference>
<comment type="subcellular location">
    <subcellularLocation>
        <location evidence="1">Cytoplasm</location>
        <location evidence="1">P-body</location>
    </subcellularLocation>
</comment>
<dbReference type="InterPro" id="IPR036322">
    <property type="entry name" value="WD40_repeat_dom_sf"/>
</dbReference>
<evidence type="ECO:0000256" key="6">
    <source>
        <dbReference type="SAM" id="MobiDB-lite"/>
    </source>
</evidence>
<dbReference type="PANTHER" id="PTHR15598">
    <property type="entry name" value="ENHANCER OF MRNA-DECAPPING PROTEIN 4"/>
    <property type="match status" value="1"/>
</dbReference>
<feature type="region of interest" description="Disordered" evidence="6">
    <location>
        <begin position="991"/>
        <end position="1030"/>
    </location>
</feature>
<gene>
    <name evidence="7" type="ORF">CC85DRAFT_328089</name>
</gene>
<feature type="compositionally biased region" description="Low complexity" evidence="6">
    <location>
        <begin position="273"/>
        <end position="288"/>
    </location>
</feature>
<evidence type="ECO:0000256" key="3">
    <source>
        <dbReference type="ARBA" id="ARBA00022490"/>
    </source>
</evidence>
<feature type="compositionally biased region" description="Polar residues" evidence="6">
    <location>
        <begin position="238"/>
        <end position="248"/>
    </location>
</feature>
<sequence length="1169" mass="123290">MQSSNHLLAMLNAIKAGPSTADSSTPISPAGPTGSTGSSERPSGSATSPPLPPPPPPPPPSFQTVSLDDLFKSISQTTEHSASAQSKPTPSPPASGQASLATSPPGQHHAKLLGMLSLGANAGSAQTTPEPSRPASGPLPPQREEQRRASLLGMLRSPPMKATPAALSEPVITHPAPTTASLPPPGITPPPITSVMSPPLSYQSSAPANPVPQALPSGSPFDFVSPFEAFDKPAPPQHLSSGKASTGVASPAHTPSAKSTPAPSSPVKHEHVTPQAAAAGALALQTPSAPSPPASASRKDVTRPSLASQILRDGNEGTGPLTLSPGGVTIDMAQANWGAVISEPGAVAVQPATIMKAESVGFSRGRTVGSAGGWIAYTLSRGRIRLLDMQSGARTLIQLQQTGPLIDLAVTAGGLAVVLADGTVNAYRVPPSWDQDDPDCPLIFSLPRISPGSVPADKGLGDIKQVEWVRREGESVANWLAIGGTEGVVIVKPDNWGQQAPLVNAKEMLANHRVLKASGPVVQFCLNATHQAIALISSSGYFCLYSVASFNKVWHRQLPSSNTAAPLSSVRFCEAHIVVGRANDTMFDLVQITYELAVISTIKFTAPESQLSFGNAVYDSENETLFISQFARGSIYAFHYKLKGTQPLRGLTGPDATPVLAFDAMAEFPMDPMVSFVVSPRSRDSASASADIVYATPQRINRAQLALGSLAQNGSAPAPAAAKSKAVEQKQDVKVEQTSLETPSVLDKPVDNKRTRGRVNQVEKRAQTPSTVRKESVRGISPVKTDATAPEEPKPAAAVAAGLTADDLSKALKKTEEKLSNQFRQAVQAEFGSGKRGGVDVSSTLTAAVTTHLQSNLPRLVEQELQRAVPAAIQSAVRELVPATLHQSLQHIDRDIERILTPIVPRTLNSVVQPAVDRAVRDAIEQNLMPALEAATTRVYDQLASDLKSEMVQIRKDVVAEQGDALAGTNDMIHNLSSMVESLQRQIAALSARSPPPGPAPPTHARSMSVISPPTSQAPPPGQSRSPFETPKQIEDTFLSALGAQSAPATLKLVTDFAPRTEYLFPQRPNRSPLSQVVLLTLIHRLSSALAGVAPQDPVFVTVATWLARAADKLEPNDQTIRGYFPRVAHVVTEDLKQRISQLSYRQDPLARQHIGALQRVIDELAAKR</sequence>
<reference evidence="7 8" key="1">
    <citation type="submission" date="2015-03" db="EMBL/GenBank/DDBJ databases">
        <title>Genomics and transcriptomics of the oil-accumulating basidiomycete yeast T. oleaginosus allow insights into substrate utilization and the diverse evolutionary trajectories of mating systems in fungi.</title>
        <authorList>
            <consortium name="DOE Joint Genome Institute"/>
            <person name="Kourist R."/>
            <person name="Kracht O."/>
            <person name="Bracharz F."/>
            <person name="Lipzen A."/>
            <person name="Nolan M."/>
            <person name="Ohm R."/>
            <person name="Grigoriev I."/>
            <person name="Sun S."/>
            <person name="Heitman J."/>
            <person name="Bruck T."/>
            <person name="Nowrousian M."/>
        </authorList>
    </citation>
    <scope>NUCLEOTIDE SEQUENCE [LARGE SCALE GENOMIC DNA]</scope>
    <source>
        <strain evidence="7 8">IBC0246</strain>
    </source>
</reference>
<feature type="compositionally biased region" description="Pro residues" evidence="6">
    <location>
        <begin position="49"/>
        <end position="61"/>
    </location>
</feature>
<evidence type="ECO:0008006" key="9">
    <source>
        <dbReference type="Google" id="ProtNLM"/>
    </source>
</evidence>
<evidence type="ECO:0000256" key="1">
    <source>
        <dbReference type="ARBA" id="ARBA00004201"/>
    </source>
</evidence>
<dbReference type="Gene3D" id="1.10.220.100">
    <property type="entry name" value="conserved c-terminal region of ge- 1"/>
    <property type="match status" value="1"/>
</dbReference>
<feature type="compositionally biased region" description="Low complexity" evidence="6">
    <location>
        <begin position="785"/>
        <end position="796"/>
    </location>
</feature>
<dbReference type="STRING" id="879819.A0A0J0XN57"/>
<evidence type="ECO:0000313" key="7">
    <source>
        <dbReference type="EMBL" id="KLT42503.1"/>
    </source>
</evidence>
<feature type="compositionally biased region" description="Polar residues" evidence="6">
    <location>
        <begin position="194"/>
        <end position="207"/>
    </location>
</feature>
<dbReference type="RefSeq" id="XP_018278994.1">
    <property type="nucleotide sequence ID" value="XM_018426650.1"/>
</dbReference>
<dbReference type="GeneID" id="28987253"/>
<protein>
    <recommendedName>
        <fullName evidence="9">Enhancer of mRNA-decapping protein 4 WD40 repeat region domain-containing protein</fullName>
    </recommendedName>
</protein>
<dbReference type="InterPro" id="IPR015943">
    <property type="entry name" value="WD40/YVTN_repeat-like_dom_sf"/>
</dbReference>
<dbReference type="Gene3D" id="2.130.10.10">
    <property type="entry name" value="YVTN repeat-like/Quinoprotein amine dehydrogenase"/>
    <property type="match status" value="1"/>
</dbReference>
<feature type="compositionally biased region" description="Basic and acidic residues" evidence="6">
    <location>
        <begin position="761"/>
        <end position="777"/>
    </location>
</feature>
<keyword evidence="4" id="KW-0853">WD repeat</keyword>
<feature type="compositionally biased region" description="Low complexity" evidence="6">
    <location>
        <begin position="23"/>
        <end position="39"/>
    </location>
</feature>
<dbReference type="SUPFAM" id="SSF50978">
    <property type="entry name" value="WD40 repeat-like"/>
    <property type="match status" value="1"/>
</dbReference>
<name>A0A0J0XN57_9TREE</name>
<evidence type="ECO:0000256" key="5">
    <source>
        <dbReference type="ARBA" id="ARBA00022737"/>
    </source>
</evidence>
<feature type="region of interest" description="Disordered" evidence="6">
    <location>
        <begin position="17"/>
        <end position="325"/>
    </location>
</feature>